<dbReference type="Pfam" id="PF09388">
    <property type="entry name" value="SpoOE-like"/>
    <property type="match status" value="1"/>
</dbReference>
<accession>A0A1S9WUR6</accession>
<dbReference type="InterPro" id="IPR037208">
    <property type="entry name" value="Spo0E-like_sf"/>
</dbReference>
<gene>
    <name evidence="1" type="ORF">BW900_30665</name>
</gene>
<evidence type="ECO:0000313" key="1">
    <source>
        <dbReference type="EMBL" id="OOR01958.1"/>
    </source>
</evidence>
<comment type="caution">
    <text evidence="1">The sequence shown here is derived from an EMBL/GenBank/DDBJ whole genome shotgun (WGS) entry which is preliminary data.</text>
</comment>
<dbReference type="RefSeq" id="WP_078177481.1">
    <property type="nucleotide sequence ID" value="NZ_CP035955.1"/>
</dbReference>
<dbReference type="Proteomes" id="UP000190696">
    <property type="component" value="Unassembled WGS sequence"/>
</dbReference>
<evidence type="ECO:0000313" key="2">
    <source>
        <dbReference type="Proteomes" id="UP000190696"/>
    </source>
</evidence>
<sequence length="37" mass="4372">MISLVKQYGFTHEKVLFFSRELDSLLNDLIKSNKKTK</sequence>
<dbReference type="GO" id="GO:0043937">
    <property type="term" value="P:regulation of sporulation"/>
    <property type="evidence" value="ECO:0007669"/>
    <property type="project" value="InterPro"/>
</dbReference>
<dbReference type="EMBL" id="MUAI01000093">
    <property type="protein sequence ID" value="OOR01958.1"/>
    <property type="molecule type" value="Genomic_DNA"/>
</dbReference>
<dbReference type="InterPro" id="IPR018540">
    <property type="entry name" value="Spo0E-like"/>
</dbReference>
<dbReference type="SUPFAM" id="SSF140500">
    <property type="entry name" value="BAS1536-like"/>
    <property type="match status" value="1"/>
</dbReference>
<protein>
    <recommendedName>
        <fullName evidence="3">Aspartyl-phosphate phosphatase Spo0E family protein</fullName>
    </recommendedName>
</protein>
<evidence type="ECO:0008006" key="3">
    <source>
        <dbReference type="Google" id="ProtNLM"/>
    </source>
</evidence>
<proteinExistence type="predicted"/>
<dbReference type="InterPro" id="IPR036638">
    <property type="entry name" value="HLH_DNA-bd_sf"/>
</dbReference>
<reference evidence="1 2" key="1">
    <citation type="submission" date="2017-01" db="EMBL/GenBank/DDBJ databases">
        <title>Bacillus cereus isolates.</title>
        <authorList>
            <person name="Beno S.M."/>
        </authorList>
    </citation>
    <scope>NUCLEOTIDE SEQUENCE [LARGE SCALE GENOMIC DNA]</scope>
    <source>
        <strain evidence="1 2">FSL W7-1108</strain>
    </source>
</reference>
<accession>A0A1S9SW16</accession>
<organism evidence="1 2">
    <name type="scientific">Bacillus mycoides</name>
    <dbReference type="NCBI Taxonomy" id="1405"/>
    <lineage>
        <taxon>Bacteria</taxon>
        <taxon>Bacillati</taxon>
        <taxon>Bacillota</taxon>
        <taxon>Bacilli</taxon>
        <taxon>Bacillales</taxon>
        <taxon>Bacillaceae</taxon>
        <taxon>Bacillus</taxon>
        <taxon>Bacillus cereus group</taxon>
    </lineage>
</organism>
<dbReference type="GO" id="GO:0046983">
    <property type="term" value="F:protein dimerization activity"/>
    <property type="evidence" value="ECO:0007669"/>
    <property type="project" value="InterPro"/>
</dbReference>
<dbReference type="AlphaFoldDB" id="A0A1S9WUR6"/>
<name>A0A1S9WUR6_BACMY</name>
<dbReference type="Gene3D" id="4.10.280.10">
    <property type="entry name" value="Helix-loop-helix DNA-binding domain"/>
    <property type="match status" value="1"/>
</dbReference>